<dbReference type="AlphaFoldDB" id="A0A835ZIS7"/>
<organism evidence="3 4">
    <name type="scientific">Tribonema minus</name>
    <dbReference type="NCBI Taxonomy" id="303371"/>
    <lineage>
        <taxon>Eukaryota</taxon>
        <taxon>Sar</taxon>
        <taxon>Stramenopiles</taxon>
        <taxon>Ochrophyta</taxon>
        <taxon>PX clade</taxon>
        <taxon>Xanthophyceae</taxon>
        <taxon>Tribonematales</taxon>
        <taxon>Tribonemataceae</taxon>
        <taxon>Tribonema</taxon>
    </lineage>
</organism>
<feature type="domain" description="Growth arrest-specific protein 8" evidence="2">
    <location>
        <begin position="206"/>
        <end position="403"/>
    </location>
</feature>
<dbReference type="GO" id="GO:0031514">
    <property type="term" value="C:motile cilium"/>
    <property type="evidence" value="ECO:0007669"/>
    <property type="project" value="InterPro"/>
</dbReference>
<comment type="caution">
    <text evidence="3">The sequence shown here is derived from an EMBL/GenBank/DDBJ whole genome shotgun (WGS) entry which is preliminary data.</text>
</comment>
<evidence type="ECO:0000313" key="4">
    <source>
        <dbReference type="Proteomes" id="UP000664859"/>
    </source>
</evidence>
<dbReference type="PANTHER" id="PTHR31543:SF1">
    <property type="entry name" value="HECT DOMAIN-CONTAINING PROTEIN"/>
    <property type="match status" value="1"/>
</dbReference>
<dbReference type="OrthoDB" id="767661at2759"/>
<dbReference type="PANTHER" id="PTHR31543">
    <property type="entry name" value="DYNEIN REGULATORY COMPLEX SUBUNIT 4"/>
    <property type="match status" value="1"/>
</dbReference>
<dbReference type="Pfam" id="PF13851">
    <property type="entry name" value="GAS"/>
    <property type="match status" value="1"/>
</dbReference>
<dbReference type="GO" id="GO:0005794">
    <property type="term" value="C:Golgi apparatus"/>
    <property type="evidence" value="ECO:0007669"/>
    <property type="project" value="TreeGrafter"/>
</dbReference>
<dbReference type="EMBL" id="JAFCMP010000001">
    <property type="protein sequence ID" value="KAG5192937.1"/>
    <property type="molecule type" value="Genomic_DNA"/>
</dbReference>
<evidence type="ECO:0000259" key="2">
    <source>
        <dbReference type="Pfam" id="PF13851"/>
    </source>
</evidence>
<dbReference type="InterPro" id="IPR039308">
    <property type="entry name" value="GAS8"/>
</dbReference>
<gene>
    <name evidence="3" type="ORF">JKP88DRAFT_195485</name>
</gene>
<keyword evidence="4" id="KW-1185">Reference proteome</keyword>
<evidence type="ECO:0000256" key="1">
    <source>
        <dbReference type="SAM" id="Coils"/>
    </source>
</evidence>
<feature type="coiled-coil region" evidence="1">
    <location>
        <begin position="233"/>
        <end position="333"/>
    </location>
</feature>
<name>A0A835ZIS7_9STRA</name>
<dbReference type="GO" id="GO:0048870">
    <property type="term" value="P:cell motility"/>
    <property type="evidence" value="ECO:0007669"/>
    <property type="project" value="InterPro"/>
</dbReference>
<proteinExistence type="predicted"/>
<dbReference type="GO" id="GO:0031267">
    <property type="term" value="F:small GTPase binding"/>
    <property type="evidence" value="ECO:0007669"/>
    <property type="project" value="InterPro"/>
</dbReference>
<keyword evidence="1" id="KW-0175">Coiled coil</keyword>
<sequence length="456" mass="52368">MLTLTPLPLCAARQALCQEADRIFKQTVKEDRDFNEFQQQREKLNYFWIVEKKGVEDRKAELRNKEREAQDLEERHGVEVKIYKQRVKHLLYEHQDGVTHGKTDVEVALRLAQEDHASAELELKADRAALSAQLKEMELSHQQCLVSLKHGLDRNVTDLRAEFERKASEVHKNFERRMKVVRERLEARRKGETAAIEERKNAHIERLMKAHERAFADIKAYYNDITHNNLDLIKSLKEEVAEMRRREQADERQMFAVAQENRRMSEPLRRARGDVDRLRLELERYAAEREDLRQAKAHLLVCESRLTALRWEMEVLTQRSAAAAEERDELRERLSGTVCEARRRAGFRNLLLERKLAALGEEGERREACLGEVLARADVDPAAAARLRGQFENLLATKARAAAELAAEVASVKSAHAQFIHAVGEKLREYGVPKEELGFVPAGPRLRGGGVAVTAA</sequence>
<accession>A0A835ZIS7</accession>
<reference evidence="3" key="1">
    <citation type="submission" date="2021-02" db="EMBL/GenBank/DDBJ databases">
        <title>First Annotated Genome of the Yellow-green Alga Tribonema minus.</title>
        <authorList>
            <person name="Mahan K.M."/>
        </authorList>
    </citation>
    <scope>NUCLEOTIDE SEQUENCE</scope>
    <source>
        <strain evidence="3">UTEX B ZZ1240</strain>
    </source>
</reference>
<evidence type="ECO:0000313" key="3">
    <source>
        <dbReference type="EMBL" id="KAG5192937.1"/>
    </source>
</evidence>
<dbReference type="Proteomes" id="UP000664859">
    <property type="component" value="Unassembled WGS sequence"/>
</dbReference>
<protein>
    <submittedName>
        <fullName evidence="3">Component of dynein regulatory complex</fullName>
    </submittedName>
</protein>
<dbReference type="InterPro" id="IPR025593">
    <property type="entry name" value="GAS8_dom"/>
</dbReference>
<dbReference type="GO" id="GO:0005874">
    <property type="term" value="C:microtubule"/>
    <property type="evidence" value="ECO:0007669"/>
    <property type="project" value="TreeGrafter"/>
</dbReference>
<dbReference type="GO" id="GO:0008017">
    <property type="term" value="F:microtubule binding"/>
    <property type="evidence" value="ECO:0007669"/>
    <property type="project" value="InterPro"/>
</dbReference>